<reference evidence="1" key="1">
    <citation type="submission" date="2014-11" db="EMBL/GenBank/DDBJ databases">
        <authorList>
            <person name="Amaro Gonzalez C."/>
        </authorList>
    </citation>
    <scope>NUCLEOTIDE SEQUENCE</scope>
</reference>
<proteinExistence type="predicted"/>
<organism evidence="1">
    <name type="scientific">Anguilla anguilla</name>
    <name type="common">European freshwater eel</name>
    <name type="synonym">Muraena anguilla</name>
    <dbReference type="NCBI Taxonomy" id="7936"/>
    <lineage>
        <taxon>Eukaryota</taxon>
        <taxon>Metazoa</taxon>
        <taxon>Chordata</taxon>
        <taxon>Craniata</taxon>
        <taxon>Vertebrata</taxon>
        <taxon>Euteleostomi</taxon>
        <taxon>Actinopterygii</taxon>
        <taxon>Neopterygii</taxon>
        <taxon>Teleostei</taxon>
        <taxon>Anguilliformes</taxon>
        <taxon>Anguillidae</taxon>
        <taxon>Anguilla</taxon>
    </lineage>
</organism>
<evidence type="ECO:0000313" key="1">
    <source>
        <dbReference type="EMBL" id="JAH05930.1"/>
    </source>
</evidence>
<accession>A0A0E9PPD7</accession>
<dbReference type="AlphaFoldDB" id="A0A0E9PPD7"/>
<protein>
    <submittedName>
        <fullName evidence="1">Uncharacterized protein</fullName>
    </submittedName>
</protein>
<name>A0A0E9PPD7_ANGAN</name>
<sequence>MCEPLVCLSTKEMFDFLL</sequence>
<dbReference type="EMBL" id="GBXM01102647">
    <property type="protein sequence ID" value="JAH05930.1"/>
    <property type="molecule type" value="Transcribed_RNA"/>
</dbReference>
<reference evidence="1" key="2">
    <citation type="journal article" date="2015" name="Fish Shellfish Immunol.">
        <title>Early steps in the European eel (Anguilla anguilla)-Vibrio vulnificus interaction in the gills: Role of the RtxA13 toxin.</title>
        <authorList>
            <person name="Callol A."/>
            <person name="Pajuelo D."/>
            <person name="Ebbesson L."/>
            <person name="Teles M."/>
            <person name="MacKenzie S."/>
            <person name="Amaro C."/>
        </authorList>
    </citation>
    <scope>NUCLEOTIDE SEQUENCE</scope>
</reference>